<dbReference type="InterPro" id="IPR040079">
    <property type="entry name" value="Glutathione_S-Trfase"/>
</dbReference>
<dbReference type="InterPro" id="IPR010987">
    <property type="entry name" value="Glutathione-S-Trfase_C-like"/>
</dbReference>
<dbReference type="EC" id="1.8.5.1" evidence="1"/>
<dbReference type="PROSITE" id="PS51354">
    <property type="entry name" value="GLUTAREDOXIN_2"/>
    <property type="match status" value="1"/>
</dbReference>
<dbReference type="SFLD" id="SFLDG00358">
    <property type="entry name" value="Main_(cytGST)"/>
    <property type="match status" value="1"/>
</dbReference>
<evidence type="ECO:0000256" key="10">
    <source>
        <dbReference type="ARBA" id="ARBA00049544"/>
    </source>
</evidence>
<comment type="catalytic activity">
    <reaction evidence="10">
        <text>L-dehydroascorbate + 2 glutathione = glutathione disulfide + L-ascorbate</text>
        <dbReference type="Rhea" id="RHEA:24424"/>
        <dbReference type="ChEBI" id="CHEBI:38290"/>
        <dbReference type="ChEBI" id="CHEBI:57925"/>
        <dbReference type="ChEBI" id="CHEBI:58297"/>
        <dbReference type="ChEBI" id="CHEBI:58539"/>
        <dbReference type="EC" id="1.8.5.1"/>
    </reaction>
</comment>
<dbReference type="SFLD" id="SFLDS00019">
    <property type="entry name" value="Glutathione_Transferase_(cytos"/>
    <property type="match status" value="1"/>
</dbReference>
<feature type="domain" description="GST C-terminal" evidence="12">
    <location>
        <begin position="85"/>
        <end position="213"/>
    </location>
</feature>
<dbReference type="PANTHER" id="PTHR43968">
    <property type="match status" value="1"/>
</dbReference>
<dbReference type="SUPFAM" id="SSF47616">
    <property type="entry name" value="GST C-terminal domain-like"/>
    <property type="match status" value="1"/>
</dbReference>
<sequence length="220" mass="26086">MSEITIYSFDKCPFAQRTRMVLIEKDLPFELVEIDVYNKPDWFSSVSPYGKVPVLSHEGNTLYESAIINEYLEEAFPEIQLMPNDHFQRAKARIWIDYCSNRYLPACSQLMRDRNNPEKQEKNLENLGEIFLFMERECFEKNNGGVFWMGENITLVDLHFAPFFERFGAYENLFGAQWPEECKNIKSWWSAMQERKSYQNTFLPLASHIETYTGMMQRFA</sequence>
<dbReference type="InterPro" id="IPR004046">
    <property type="entry name" value="GST_C"/>
</dbReference>
<name>A0A381TLK7_9ZZZZ</name>
<evidence type="ECO:0000256" key="5">
    <source>
        <dbReference type="ARBA" id="ARBA00023002"/>
    </source>
</evidence>
<evidence type="ECO:0000256" key="9">
    <source>
        <dbReference type="ARBA" id="ARBA00048353"/>
    </source>
</evidence>
<feature type="domain" description="GST N-terminal" evidence="11">
    <location>
        <begin position="2"/>
        <end position="80"/>
    </location>
</feature>
<keyword evidence="5" id="KW-0560">Oxidoreductase</keyword>
<dbReference type="InterPro" id="IPR045073">
    <property type="entry name" value="Omega/Tau-like"/>
</dbReference>
<dbReference type="PRINTS" id="PR01625">
    <property type="entry name" value="GSTRNSFRASEO"/>
</dbReference>
<accession>A0A381TLK7</accession>
<dbReference type="EMBL" id="UINC01004763">
    <property type="protein sequence ID" value="SVA16684.1"/>
    <property type="molecule type" value="Genomic_DNA"/>
</dbReference>
<dbReference type="InterPro" id="IPR050983">
    <property type="entry name" value="GST_Omega/HSP26"/>
</dbReference>
<evidence type="ECO:0000256" key="3">
    <source>
        <dbReference type="ARBA" id="ARBA00013060"/>
    </source>
</evidence>
<keyword evidence="4" id="KW-0808">Transferase</keyword>
<evidence type="ECO:0000259" key="12">
    <source>
        <dbReference type="PROSITE" id="PS50405"/>
    </source>
</evidence>
<dbReference type="EC" id="1.20.4.2" evidence="3"/>
<evidence type="ECO:0000313" key="13">
    <source>
        <dbReference type="EMBL" id="SVA16684.1"/>
    </source>
</evidence>
<dbReference type="GO" id="GO:0045174">
    <property type="term" value="F:glutathione dehydrogenase (ascorbate) activity"/>
    <property type="evidence" value="ECO:0007669"/>
    <property type="project" value="UniProtKB-EC"/>
</dbReference>
<gene>
    <name evidence="13" type="ORF">METZ01_LOCUS69538</name>
</gene>
<dbReference type="PANTHER" id="PTHR43968:SF6">
    <property type="entry name" value="GLUTATHIONE S-TRANSFERASE OMEGA"/>
    <property type="match status" value="1"/>
</dbReference>
<dbReference type="InterPro" id="IPR005442">
    <property type="entry name" value="GST_omega"/>
</dbReference>
<evidence type="ECO:0000256" key="2">
    <source>
        <dbReference type="ARBA" id="ARBA00012452"/>
    </source>
</evidence>
<dbReference type="Gene3D" id="1.20.1050.10">
    <property type="match status" value="1"/>
</dbReference>
<comment type="catalytic activity">
    <reaction evidence="8">
        <text>RX + glutathione = an S-substituted glutathione + a halide anion + H(+)</text>
        <dbReference type="Rhea" id="RHEA:16437"/>
        <dbReference type="ChEBI" id="CHEBI:15378"/>
        <dbReference type="ChEBI" id="CHEBI:16042"/>
        <dbReference type="ChEBI" id="CHEBI:17792"/>
        <dbReference type="ChEBI" id="CHEBI:57925"/>
        <dbReference type="ChEBI" id="CHEBI:90779"/>
        <dbReference type="EC" id="2.5.1.18"/>
    </reaction>
</comment>
<dbReference type="InterPro" id="IPR036249">
    <property type="entry name" value="Thioredoxin-like_sf"/>
</dbReference>
<dbReference type="FunFam" id="3.40.30.10:FF:000123">
    <property type="entry name" value="Glutathione transferase o1"/>
    <property type="match status" value="1"/>
</dbReference>
<dbReference type="SFLD" id="SFLDG01152">
    <property type="entry name" value="Main.3:_Omega-_and_Tau-like"/>
    <property type="match status" value="1"/>
</dbReference>
<dbReference type="GO" id="GO:0050610">
    <property type="term" value="F:methylarsonate reductase activity"/>
    <property type="evidence" value="ECO:0007669"/>
    <property type="project" value="UniProtKB-EC"/>
</dbReference>
<proteinExistence type="predicted"/>
<dbReference type="Pfam" id="PF00043">
    <property type="entry name" value="GST_C"/>
    <property type="match status" value="1"/>
</dbReference>
<evidence type="ECO:0000256" key="1">
    <source>
        <dbReference type="ARBA" id="ARBA00012436"/>
    </source>
</evidence>
<evidence type="ECO:0000259" key="11">
    <source>
        <dbReference type="PROSITE" id="PS50404"/>
    </source>
</evidence>
<reference evidence="13" key="1">
    <citation type="submission" date="2018-05" db="EMBL/GenBank/DDBJ databases">
        <authorList>
            <person name="Lanie J.A."/>
            <person name="Ng W.-L."/>
            <person name="Kazmierczak K.M."/>
            <person name="Andrzejewski T.M."/>
            <person name="Davidsen T.M."/>
            <person name="Wayne K.J."/>
            <person name="Tettelin H."/>
            <person name="Glass J.I."/>
            <person name="Rusch D."/>
            <person name="Podicherti R."/>
            <person name="Tsui H.-C.T."/>
            <person name="Winkler M.E."/>
        </authorList>
    </citation>
    <scope>NUCLEOTIDE SEQUENCE</scope>
</reference>
<dbReference type="InterPro" id="IPR004045">
    <property type="entry name" value="Glutathione_S-Trfase_N"/>
</dbReference>
<dbReference type="GO" id="GO:0004364">
    <property type="term" value="F:glutathione transferase activity"/>
    <property type="evidence" value="ECO:0007669"/>
    <property type="project" value="UniProtKB-EC"/>
</dbReference>
<dbReference type="PROSITE" id="PS50404">
    <property type="entry name" value="GST_NTER"/>
    <property type="match status" value="1"/>
</dbReference>
<protein>
    <recommendedName>
        <fullName evidence="6">Glutathione-dependent dehydroascorbate reductase</fullName>
        <ecNumber evidence="3">1.20.4.2</ecNumber>
        <ecNumber evidence="1">1.8.5.1</ecNumber>
        <ecNumber evidence="2">2.5.1.18</ecNumber>
    </recommendedName>
    <alternativeName>
        <fullName evidence="7">Monomethylarsonic acid reductase</fullName>
    </alternativeName>
</protein>
<evidence type="ECO:0000256" key="8">
    <source>
        <dbReference type="ARBA" id="ARBA00047960"/>
    </source>
</evidence>
<evidence type="ECO:0000256" key="4">
    <source>
        <dbReference type="ARBA" id="ARBA00022679"/>
    </source>
</evidence>
<dbReference type="EC" id="2.5.1.18" evidence="2"/>
<dbReference type="InterPro" id="IPR036282">
    <property type="entry name" value="Glutathione-S-Trfase_C_sf"/>
</dbReference>
<evidence type="ECO:0000256" key="6">
    <source>
        <dbReference type="ARBA" id="ARBA00032186"/>
    </source>
</evidence>
<dbReference type="Pfam" id="PF13417">
    <property type="entry name" value="GST_N_3"/>
    <property type="match status" value="1"/>
</dbReference>
<dbReference type="GO" id="GO:0005737">
    <property type="term" value="C:cytoplasm"/>
    <property type="evidence" value="ECO:0007669"/>
    <property type="project" value="InterPro"/>
</dbReference>
<dbReference type="PROSITE" id="PS50405">
    <property type="entry name" value="GST_CTER"/>
    <property type="match status" value="1"/>
</dbReference>
<dbReference type="Gene3D" id="3.40.30.10">
    <property type="entry name" value="Glutaredoxin"/>
    <property type="match status" value="1"/>
</dbReference>
<evidence type="ECO:0000256" key="7">
    <source>
        <dbReference type="ARBA" id="ARBA00032681"/>
    </source>
</evidence>
<comment type="catalytic activity">
    <reaction evidence="9">
        <text>methylarsonate + 2 glutathione + H(+) = methylarsonous acid + glutathione disulfide + H2O</text>
        <dbReference type="Rhea" id="RHEA:15969"/>
        <dbReference type="ChEBI" id="CHEBI:15377"/>
        <dbReference type="ChEBI" id="CHEBI:15378"/>
        <dbReference type="ChEBI" id="CHEBI:17826"/>
        <dbReference type="ChEBI" id="CHEBI:33409"/>
        <dbReference type="ChEBI" id="CHEBI:57925"/>
        <dbReference type="ChEBI" id="CHEBI:58297"/>
        <dbReference type="EC" id="1.20.4.2"/>
    </reaction>
</comment>
<dbReference type="SUPFAM" id="SSF52833">
    <property type="entry name" value="Thioredoxin-like"/>
    <property type="match status" value="1"/>
</dbReference>
<dbReference type="AlphaFoldDB" id="A0A381TLK7"/>
<organism evidence="13">
    <name type="scientific">marine metagenome</name>
    <dbReference type="NCBI Taxonomy" id="408172"/>
    <lineage>
        <taxon>unclassified sequences</taxon>
        <taxon>metagenomes</taxon>
        <taxon>ecological metagenomes</taxon>
    </lineage>
</organism>